<gene>
    <name evidence="3" type="ORF">EJA10_16725</name>
</gene>
<feature type="transmembrane region" description="Helical" evidence="1">
    <location>
        <begin position="236"/>
        <end position="254"/>
    </location>
</feature>
<organism evidence="3 4">
    <name type="scientific">Mesobacillus subterraneus</name>
    <dbReference type="NCBI Taxonomy" id="285983"/>
    <lineage>
        <taxon>Bacteria</taxon>
        <taxon>Bacillati</taxon>
        <taxon>Bacillota</taxon>
        <taxon>Bacilli</taxon>
        <taxon>Bacillales</taxon>
        <taxon>Bacillaceae</taxon>
        <taxon>Mesobacillus</taxon>
    </lineage>
</organism>
<evidence type="ECO:0000256" key="1">
    <source>
        <dbReference type="SAM" id="Phobius"/>
    </source>
</evidence>
<keyword evidence="1" id="KW-1133">Transmembrane helix</keyword>
<feature type="domain" description="DUF6449" evidence="2">
    <location>
        <begin position="422"/>
        <end position="503"/>
    </location>
</feature>
<feature type="transmembrane region" description="Helical" evidence="1">
    <location>
        <begin position="180"/>
        <end position="204"/>
    </location>
</feature>
<dbReference type="AlphaFoldDB" id="A0A427TM66"/>
<feature type="transmembrane region" description="Helical" evidence="1">
    <location>
        <begin position="332"/>
        <end position="351"/>
    </location>
</feature>
<dbReference type="InterPro" id="IPR045611">
    <property type="entry name" value="DUF6449"/>
</dbReference>
<dbReference type="Proteomes" id="UP000279911">
    <property type="component" value="Unassembled WGS sequence"/>
</dbReference>
<dbReference type="RefSeq" id="WP_125481169.1">
    <property type="nucleotide sequence ID" value="NZ_RSFW01000019.1"/>
</dbReference>
<feature type="transmembrane region" description="Helical" evidence="1">
    <location>
        <begin position="20"/>
        <end position="41"/>
    </location>
</feature>
<proteinExistence type="predicted"/>
<dbReference type="OrthoDB" id="1706490at2"/>
<feature type="transmembrane region" description="Helical" evidence="1">
    <location>
        <begin position="64"/>
        <end position="84"/>
    </location>
</feature>
<feature type="transmembrane region" description="Helical" evidence="1">
    <location>
        <begin position="274"/>
        <end position="292"/>
    </location>
</feature>
<dbReference type="EMBL" id="RSFW01000019">
    <property type="protein sequence ID" value="RSD25450.1"/>
    <property type="molecule type" value="Genomic_DNA"/>
</dbReference>
<sequence length="653" mass="76726">MQSKMSLFNREMILQVGRSVGWISIIYFLVLFFAVPLRMMMDYSGENFRTFMTVRNMFQFEFEIQFIMLITVPVVLSVFLYRFLHVRQAADLMHSLPLKREQIYHFYTLTGIVYLIVPVLLNALIAFIVHSIYDLSLFINLSDIWKWAGTVILYNLVFYIAGVFLAMLTGISVVHGVLTYILLLFPAGFTLLALYNLGMMLYGFPNDYYQIRNLEYLSPISHLTLMESKSLTIQEIALYILLLIIFYFFSLFIYKKRKVEAASEAIAFRSLKSIFKYGVAFCMMLLGGMYFDAMQNKFAWLLFGYAAGGIIGYYTAEMILQKSWRVFGRIRGLAYFAISMVLVILVIQSFAPYEKRVPALNDIKSVTYTNTIYVDPDERLAPKPLFNKENIKAVRKLHADIIRNEKTNEQDMKSGENVLFIYELENGRKMVRQYSIDRFDYETQLKAIYESQEYKHSSQAIFKIKNDEVRSLRITNYNKESFLTFSDKEKIDQVMTLLKKDIEQESFTVEYYPIGNRSNIEIMVGPVDSYHVDLKHDYQNIITWLRDQNMLDQAMVMPEDLEYILVTDERIKPDEFKEYPEEEIMNKILNDQDNLKIEDGAQIKIAMEKAGYGWFNETPYTAIFVYKNNSQREIRTFTEKDVPVFIKEHFEKR</sequence>
<keyword evidence="1" id="KW-0472">Membrane</keyword>
<keyword evidence="1" id="KW-0812">Transmembrane</keyword>
<evidence type="ECO:0000259" key="2">
    <source>
        <dbReference type="Pfam" id="PF20047"/>
    </source>
</evidence>
<feature type="transmembrane region" description="Helical" evidence="1">
    <location>
        <begin position="104"/>
        <end position="132"/>
    </location>
</feature>
<comment type="caution">
    <text evidence="3">The sequence shown here is derived from an EMBL/GenBank/DDBJ whole genome shotgun (WGS) entry which is preliminary data.</text>
</comment>
<accession>A0A427TM66</accession>
<reference evidence="4" key="1">
    <citation type="submission" date="2018-12" db="EMBL/GenBank/DDBJ databases">
        <title>Bacillus chawlae sp. nov., Bacillus glennii sp. nov., and Bacillus saganii sp. nov. Isolated from the Vehicle Assembly Building at Kennedy Space Center where the Viking Spacecraft were Assembled.</title>
        <authorList>
            <person name="Seuylemezian A."/>
            <person name="Vaishampayan P."/>
        </authorList>
    </citation>
    <scope>NUCLEOTIDE SEQUENCE [LARGE SCALE GENOMIC DNA]</scope>
    <source>
        <strain evidence="4">DSM 13966</strain>
    </source>
</reference>
<feature type="transmembrane region" description="Helical" evidence="1">
    <location>
        <begin position="298"/>
        <end position="320"/>
    </location>
</feature>
<evidence type="ECO:0000313" key="3">
    <source>
        <dbReference type="EMBL" id="RSD25450.1"/>
    </source>
</evidence>
<protein>
    <submittedName>
        <fullName evidence="3">Multidrug ABC transporter permease</fullName>
    </submittedName>
</protein>
<dbReference type="Pfam" id="PF20047">
    <property type="entry name" value="DUF6449"/>
    <property type="match status" value="1"/>
</dbReference>
<name>A0A427TM66_9BACI</name>
<feature type="transmembrane region" description="Helical" evidence="1">
    <location>
        <begin position="144"/>
        <end position="168"/>
    </location>
</feature>
<evidence type="ECO:0000313" key="4">
    <source>
        <dbReference type="Proteomes" id="UP000279911"/>
    </source>
</evidence>